<reference evidence="1" key="2">
    <citation type="submission" date="2016-06" db="EMBL/GenBank/DDBJ databases">
        <title>The genome of a short-lived fish provides insights into sex chromosome evolution and the genetic control of aging.</title>
        <authorList>
            <person name="Reichwald K."/>
            <person name="Felder M."/>
            <person name="Petzold A."/>
            <person name="Koch P."/>
            <person name="Groth M."/>
            <person name="Platzer M."/>
        </authorList>
    </citation>
    <scope>NUCLEOTIDE SEQUENCE</scope>
    <source>
        <tissue evidence="1">Brain</tissue>
    </source>
</reference>
<evidence type="ECO:0000313" key="1">
    <source>
        <dbReference type="EMBL" id="SBR09248.1"/>
    </source>
</evidence>
<accession>A0A1A8JHL7</accession>
<feature type="non-terminal residue" evidence="1">
    <location>
        <position position="1"/>
    </location>
</feature>
<protein>
    <submittedName>
        <fullName evidence="1">Glycerophosphodiester phosphodiesterase domain containing 4</fullName>
    </submittedName>
</protein>
<dbReference type="AlphaFoldDB" id="A0A1A8JHL7"/>
<organism evidence="1">
    <name type="scientific">Nothobranchius kuhntae</name>
    <name type="common">Beira killifish</name>
    <dbReference type="NCBI Taxonomy" id="321403"/>
    <lineage>
        <taxon>Eukaryota</taxon>
        <taxon>Metazoa</taxon>
        <taxon>Chordata</taxon>
        <taxon>Craniata</taxon>
        <taxon>Vertebrata</taxon>
        <taxon>Euteleostomi</taxon>
        <taxon>Actinopterygii</taxon>
        <taxon>Neopterygii</taxon>
        <taxon>Teleostei</taxon>
        <taxon>Neoteleostei</taxon>
        <taxon>Acanthomorphata</taxon>
        <taxon>Ovalentaria</taxon>
        <taxon>Atherinomorphae</taxon>
        <taxon>Cyprinodontiformes</taxon>
        <taxon>Nothobranchiidae</taxon>
        <taxon>Nothobranchius</taxon>
    </lineage>
</organism>
<gene>
    <name evidence="1" type="primary">GDPD4</name>
</gene>
<feature type="non-terminal residue" evidence="1">
    <location>
        <position position="55"/>
    </location>
</feature>
<sequence length="55" mass="6188">SLTFTDHPEVIRTEIVGSNAPWRSSTRRPSSPHVTDMMEAILKPFQKLPVSGRIL</sequence>
<proteinExistence type="predicted"/>
<name>A0A1A8JHL7_NOTKU</name>
<reference evidence="1" key="1">
    <citation type="submission" date="2016-05" db="EMBL/GenBank/DDBJ databases">
        <authorList>
            <person name="Lavstsen T."/>
            <person name="Jespersen J.S."/>
        </authorList>
    </citation>
    <scope>NUCLEOTIDE SEQUENCE</scope>
    <source>
        <tissue evidence="1">Brain</tissue>
    </source>
</reference>
<dbReference type="EMBL" id="HAED01022491">
    <property type="protein sequence ID" value="SBR09248.1"/>
    <property type="molecule type" value="Transcribed_RNA"/>
</dbReference>